<protein>
    <submittedName>
        <fullName evidence="1">Uncharacterized protein</fullName>
    </submittedName>
</protein>
<organism evidence="1 2">
    <name type="scientific">Eubacterium ramulus</name>
    <dbReference type="NCBI Taxonomy" id="39490"/>
    <lineage>
        <taxon>Bacteria</taxon>
        <taxon>Bacillati</taxon>
        <taxon>Bacillota</taxon>
        <taxon>Clostridia</taxon>
        <taxon>Eubacteriales</taxon>
        <taxon>Eubacteriaceae</taxon>
        <taxon>Eubacterium</taxon>
    </lineage>
</organism>
<dbReference type="GeneID" id="42786843"/>
<sequence length="70" mass="8095">MKRIQTCANIHLFDAFYDPAICKQNTRTLQLRSSIWKIIFNDQVNRVGGGYVFTAVALIIFFDYTSESIM</sequence>
<evidence type="ECO:0000313" key="2">
    <source>
        <dbReference type="Proteomes" id="UP000431304"/>
    </source>
</evidence>
<dbReference type="AlphaFoldDB" id="A0A844E196"/>
<accession>A0A844E196</accession>
<dbReference type="Proteomes" id="UP000431304">
    <property type="component" value="Unassembled WGS sequence"/>
</dbReference>
<dbReference type="EMBL" id="WKRA01000005">
    <property type="protein sequence ID" value="MSD15328.1"/>
    <property type="molecule type" value="Genomic_DNA"/>
</dbReference>
<comment type="caution">
    <text evidence="1">The sequence shown here is derived from an EMBL/GenBank/DDBJ whole genome shotgun (WGS) entry which is preliminary data.</text>
</comment>
<evidence type="ECO:0000313" key="1">
    <source>
        <dbReference type="EMBL" id="MSD15328.1"/>
    </source>
</evidence>
<dbReference type="RefSeq" id="WP_021739441.1">
    <property type="nucleotide sequence ID" value="NZ_CABKSU010000063.1"/>
</dbReference>
<proteinExistence type="predicted"/>
<name>A0A844E196_EUBRA</name>
<reference evidence="1 2" key="1">
    <citation type="journal article" date="2019" name="Nat. Med.">
        <title>A library of human gut bacterial isolates paired with longitudinal multiomics data enables mechanistic microbiome research.</title>
        <authorList>
            <person name="Poyet M."/>
            <person name="Groussin M."/>
            <person name="Gibbons S.M."/>
            <person name="Avila-Pacheco J."/>
            <person name="Jiang X."/>
            <person name="Kearney S.M."/>
            <person name="Perrotta A.R."/>
            <person name="Berdy B."/>
            <person name="Zhao S."/>
            <person name="Lieberman T.D."/>
            <person name="Swanson P.K."/>
            <person name="Smith M."/>
            <person name="Roesemann S."/>
            <person name="Alexander J.E."/>
            <person name="Rich S.A."/>
            <person name="Livny J."/>
            <person name="Vlamakis H."/>
            <person name="Clish C."/>
            <person name="Bullock K."/>
            <person name="Deik A."/>
            <person name="Scott J."/>
            <person name="Pierce K.A."/>
            <person name="Xavier R.J."/>
            <person name="Alm E.J."/>
        </authorList>
    </citation>
    <scope>NUCLEOTIDE SEQUENCE [LARGE SCALE GENOMIC DNA]</scope>
    <source>
        <strain evidence="1 2">BIOML-A3</strain>
    </source>
</reference>
<gene>
    <name evidence="1" type="ORF">GKE72_04445</name>
</gene>